<evidence type="ECO:0000313" key="3">
    <source>
        <dbReference type="Proteomes" id="UP001500655"/>
    </source>
</evidence>
<dbReference type="RefSeq" id="WP_344081886.1">
    <property type="nucleotide sequence ID" value="NZ_BAAALS010000013.1"/>
</dbReference>
<evidence type="ECO:0000313" key="2">
    <source>
        <dbReference type="EMBL" id="GAA1756863.1"/>
    </source>
</evidence>
<name>A0ABN2KI74_9ACTN</name>
<dbReference type="PANTHER" id="PTHR42834:SF1">
    <property type="entry name" value="ENDONUCLEASE_EXONUCLEASE_PHOSPHATASE FAMILY PROTEIN (AFU_ORTHOLOGUE AFUA_3G09210)"/>
    <property type="match status" value="1"/>
</dbReference>
<feature type="domain" description="Endonuclease/exonuclease/phosphatase" evidence="1">
    <location>
        <begin position="7"/>
        <end position="269"/>
    </location>
</feature>
<dbReference type="SUPFAM" id="SSF56219">
    <property type="entry name" value="DNase I-like"/>
    <property type="match status" value="1"/>
</dbReference>
<comment type="caution">
    <text evidence="2">The sequence shown here is derived from an EMBL/GenBank/DDBJ whole genome shotgun (WGS) entry which is preliminary data.</text>
</comment>
<organism evidence="2 3">
    <name type="scientific">Luedemannella helvata</name>
    <dbReference type="NCBI Taxonomy" id="349315"/>
    <lineage>
        <taxon>Bacteria</taxon>
        <taxon>Bacillati</taxon>
        <taxon>Actinomycetota</taxon>
        <taxon>Actinomycetes</taxon>
        <taxon>Micromonosporales</taxon>
        <taxon>Micromonosporaceae</taxon>
        <taxon>Luedemannella</taxon>
    </lineage>
</organism>
<dbReference type="InterPro" id="IPR005135">
    <property type="entry name" value="Endo/exonuclease/phosphatase"/>
</dbReference>
<reference evidence="2 3" key="1">
    <citation type="journal article" date="2019" name="Int. J. Syst. Evol. Microbiol.">
        <title>The Global Catalogue of Microorganisms (GCM) 10K type strain sequencing project: providing services to taxonomists for standard genome sequencing and annotation.</title>
        <authorList>
            <consortium name="The Broad Institute Genomics Platform"/>
            <consortium name="The Broad Institute Genome Sequencing Center for Infectious Disease"/>
            <person name="Wu L."/>
            <person name="Ma J."/>
        </authorList>
    </citation>
    <scope>NUCLEOTIDE SEQUENCE [LARGE SCALE GENOMIC DNA]</scope>
    <source>
        <strain evidence="2 3">JCM 13249</strain>
    </source>
</reference>
<gene>
    <name evidence="2" type="ORF">GCM10009681_29980</name>
</gene>
<dbReference type="PANTHER" id="PTHR42834">
    <property type="entry name" value="ENDONUCLEASE/EXONUCLEASE/PHOSPHATASE FAMILY PROTEIN (AFU_ORTHOLOGUE AFUA_3G09210)"/>
    <property type="match status" value="1"/>
</dbReference>
<protein>
    <recommendedName>
        <fullName evidence="1">Endonuclease/exonuclease/phosphatase domain-containing protein</fullName>
    </recommendedName>
</protein>
<dbReference type="InterPro" id="IPR036691">
    <property type="entry name" value="Endo/exonu/phosph_ase_sf"/>
</dbReference>
<accession>A0ABN2KI74</accession>
<dbReference type="Gene3D" id="3.60.10.10">
    <property type="entry name" value="Endonuclease/exonuclease/phosphatase"/>
    <property type="match status" value="1"/>
</dbReference>
<sequence length="300" mass="31906">MGALTVMTWNVENLFRPAQATDAYRRKVDYLARIIATVRPDALAVQEIGDPGAMADLVAALGDGWHAALSDHPDGRGIRVGVLAPHPVAVEAQIVEFGPTGLPEVPDVDGGTLTAMGRGAVQVRVGDGPRVVTAHLKSKLLTFPQGRRAPRDEDERARGAAYALLRRAAEAVAVRVHLNAVMDGVPTVLCGDLNDGPDAVTTTLLGGPEDADPRRPDKGDRVRLYNLATLLPAGRAYSRIYRGRGELIDHILVSRELRLRVTGVDSLVDDIGSITASLADRRDAIVPDHAPVVARFAASG</sequence>
<keyword evidence="3" id="KW-1185">Reference proteome</keyword>
<dbReference type="Proteomes" id="UP001500655">
    <property type="component" value="Unassembled WGS sequence"/>
</dbReference>
<dbReference type="Pfam" id="PF03372">
    <property type="entry name" value="Exo_endo_phos"/>
    <property type="match status" value="1"/>
</dbReference>
<proteinExistence type="predicted"/>
<dbReference type="EMBL" id="BAAALS010000013">
    <property type="protein sequence ID" value="GAA1756863.1"/>
    <property type="molecule type" value="Genomic_DNA"/>
</dbReference>
<evidence type="ECO:0000259" key="1">
    <source>
        <dbReference type="Pfam" id="PF03372"/>
    </source>
</evidence>